<dbReference type="AlphaFoldDB" id="A0A9Q8WHI3"/>
<sequence>MICNPCREPQAFGAFPRDPGVWCPRSQDPALPRNVTPPGRRPMLLRDKHICSRLMCPTWIWFSVSAYLPNPPTADLEYHPPQSPGDAVGDMSRDKIMGLLIDNTQFRRMARCIDDISSKPRSLGTHESDTSAWLAEYKAAMNPSKTAEESPSPTSSQLAK</sequence>
<gene>
    <name evidence="2" type="ORF">CLUP02_08492</name>
</gene>
<dbReference type="Proteomes" id="UP000830671">
    <property type="component" value="Chromosome 4"/>
</dbReference>
<organism evidence="2 3">
    <name type="scientific">Colletotrichum lupini</name>
    <dbReference type="NCBI Taxonomy" id="145971"/>
    <lineage>
        <taxon>Eukaryota</taxon>
        <taxon>Fungi</taxon>
        <taxon>Dikarya</taxon>
        <taxon>Ascomycota</taxon>
        <taxon>Pezizomycotina</taxon>
        <taxon>Sordariomycetes</taxon>
        <taxon>Hypocreomycetidae</taxon>
        <taxon>Glomerellales</taxon>
        <taxon>Glomerellaceae</taxon>
        <taxon>Colletotrichum</taxon>
        <taxon>Colletotrichum acutatum species complex</taxon>
    </lineage>
</organism>
<dbReference type="KEGG" id="clup:CLUP02_08492"/>
<evidence type="ECO:0000313" key="3">
    <source>
        <dbReference type="Proteomes" id="UP000830671"/>
    </source>
</evidence>
<evidence type="ECO:0000313" key="2">
    <source>
        <dbReference type="EMBL" id="UQC83002.1"/>
    </source>
</evidence>
<protein>
    <submittedName>
        <fullName evidence="2">Uncharacterized protein</fullName>
    </submittedName>
</protein>
<evidence type="ECO:0000256" key="1">
    <source>
        <dbReference type="SAM" id="MobiDB-lite"/>
    </source>
</evidence>
<reference evidence="2" key="1">
    <citation type="journal article" date="2021" name="Mol. Plant Microbe Interact.">
        <title>Complete Genome Sequence of the Plant-Pathogenic Fungus Colletotrichum lupini.</title>
        <authorList>
            <person name="Baroncelli R."/>
            <person name="Pensec F."/>
            <person name="Da Lio D."/>
            <person name="Boufleur T."/>
            <person name="Vicente I."/>
            <person name="Sarrocco S."/>
            <person name="Picot A."/>
            <person name="Baraldi E."/>
            <person name="Sukno S."/>
            <person name="Thon M."/>
            <person name="Le Floch G."/>
        </authorList>
    </citation>
    <scope>NUCLEOTIDE SEQUENCE</scope>
    <source>
        <strain evidence="2">IMI 504893</strain>
    </source>
</reference>
<proteinExistence type="predicted"/>
<dbReference type="GeneID" id="73342491"/>
<dbReference type="EMBL" id="CP019476">
    <property type="protein sequence ID" value="UQC83002.1"/>
    <property type="molecule type" value="Genomic_DNA"/>
</dbReference>
<name>A0A9Q8WHI3_9PEZI</name>
<keyword evidence="3" id="KW-1185">Reference proteome</keyword>
<feature type="compositionally biased region" description="Polar residues" evidence="1">
    <location>
        <begin position="143"/>
        <end position="160"/>
    </location>
</feature>
<dbReference type="RefSeq" id="XP_049144624.1">
    <property type="nucleotide sequence ID" value="XM_049287481.1"/>
</dbReference>
<accession>A0A9Q8WHI3</accession>
<feature type="region of interest" description="Disordered" evidence="1">
    <location>
        <begin position="134"/>
        <end position="160"/>
    </location>
</feature>